<dbReference type="Pfam" id="PF02906">
    <property type="entry name" value="Fe_hyd_lg_C"/>
    <property type="match status" value="1"/>
</dbReference>
<dbReference type="EC" id="1.12.7.2" evidence="9"/>
<evidence type="ECO:0000313" key="10">
    <source>
        <dbReference type="Proteomes" id="UP000250070"/>
    </source>
</evidence>
<dbReference type="Pfam" id="PF13510">
    <property type="entry name" value="Fer2_4"/>
    <property type="match status" value="1"/>
</dbReference>
<dbReference type="Gene3D" id="3.40.50.1780">
    <property type="match status" value="1"/>
</dbReference>
<dbReference type="OrthoDB" id="9803192at2"/>
<dbReference type="PROSITE" id="PS51085">
    <property type="entry name" value="2FE2S_FER_2"/>
    <property type="match status" value="1"/>
</dbReference>
<dbReference type="GO" id="GO:0005506">
    <property type="term" value="F:iron ion binding"/>
    <property type="evidence" value="ECO:0007669"/>
    <property type="project" value="InterPro"/>
</dbReference>
<dbReference type="NCBIfam" id="TIGR02512">
    <property type="entry name" value="FeFe_hydrog_A"/>
    <property type="match status" value="1"/>
</dbReference>
<gene>
    <name evidence="9" type="ORF">NCTC13076_00518</name>
</gene>
<dbReference type="Gene3D" id="3.30.70.20">
    <property type="match status" value="1"/>
</dbReference>
<dbReference type="InterPro" id="IPR019574">
    <property type="entry name" value="NADH_UbQ_OxRdtase_Gsu_4Fe4S-bd"/>
</dbReference>
<dbReference type="Pfam" id="PF00037">
    <property type="entry name" value="Fer4"/>
    <property type="match status" value="1"/>
</dbReference>
<feature type="domain" description="4Fe-4S ferredoxin-type" evidence="7">
    <location>
        <begin position="142"/>
        <end position="172"/>
    </location>
</feature>
<evidence type="ECO:0000259" key="8">
    <source>
        <dbReference type="PROSITE" id="PS51839"/>
    </source>
</evidence>
<dbReference type="Pfam" id="PF02256">
    <property type="entry name" value="Fe_hyd_SSU"/>
    <property type="match status" value="1"/>
</dbReference>
<dbReference type="InterPro" id="IPR013352">
    <property type="entry name" value="Fe_hydrogenase_subset"/>
</dbReference>
<dbReference type="EMBL" id="UATM01000032">
    <property type="protein sequence ID" value="SPY46522.1"/>
    <property type="molecule type" value="Genomic_DNA"/>
</dbReference>
<proteinExistence type="predicted"/>
<dbReference type="PROSITE" id="PS51379">
    <property type="entry name" value="4FE4S_FER_2"/>
    <property type="match status" value="2"/>
</dbReference>
<dbReference type="SMART" id="SM00902">
    <property type="entry name" value="Fe_hyd_SSU"/>
    <property type="match status" value="1"/>
</dbReference>
<evidence type="ECO:0000259" key="6">
    <source>
        <dbReference type="PROSITE" id="PS51085"/>
    </source>
</evidence>
<dbReference type="SUPFAM" id="SSF54862">
    <property type="entry name" value="4Fe-4S ferredoxins"/>
    <property type="match status" value="1"/>
</dbReference>
<dbReference type="InterPro" id="IPR036991">
    <property type="entry name" value="Fe_hydrogenase_ssu_sf"/>
</dbReference>
<dbReference type="CDD" id="cd00207">
    <property type="entry name" value="fer2"/>
    <property type="match status" value="1"/>
</dbReference>
<dbReference type="Pfam" id="PF10588">
    <property type="entry name" value="NADH-G_4Fe-4S_3"/>
    <property type="match status" value="1"/>
</dbReference>
<keyword evidence="2" id="KW-0479">Metal-binding</keyword>
<dbReference type="GO" id="GO:0008901">
    <property type="term" value="F:ferredoxin hydrogenase activity"/>
    <property type="evidence" value="ECO:0007669"/>
    <property type="project" value="UniProtKB-EC"/>
</dbReference>
<dbReference type="PROSITE" id="PS51839">
    <property type="entry name" value="4FE4S_HC3"/>
    <property type="match status" value="1"/>
</dbReference>
<dbReference type="InterPro" id="IPR004108">
    <property type="entry name" value="Fe_hydrogenase_lsu_C"/>
</dbReference>
<evidence type="ECO:0000313" key="9">
    <source>
        <dbReference type="EMBL" id="SPY46522.1"/>
    </source>
</evidence>
<dbReference type="InterPro" id="IPR036010">
    <property type="entry name" value="2Fe-2S_ferredoxin-like_sf"/>
</dbReference>
<keyword evidence="3" id="KW-0677">Repeat</keyword>
<dbReference type="InterPro" id="IPR050340">
    <property type="entry name" value="Cytosolic_Fe-S_CAF"/>
</dbReference>
<dbReference type="PANTHER" id="PTHR11615">
    <property type="entry name" value="NITRATE, FORMATE, IRON DEHYDROGENASE"/>
    <property type="match status" value="1"/>
</dbReference>
<evidence type="ECO:0000259" key="7">
    <source>
        <dbReference type="PROSITE" id="PS51379"/>
    </source>
</evidence>
<dbReference type="GeneID" id="83862032"/>
<keyword evidence="1" id="KW-0004">4Fe-4S</keyword>
<dbReference type="Proteomes" id="UP000250070">
    <property type="component" value="Unassembled WGS sequence"/>
</dbReference>
<dbReference type="SUPFAM" id="SSF53920">
    <property type="entry name" value="Fe-only hydrogenase"/>
    <property type="match status" value="1"/>
</dbReference>
<dbReference type="InterPro" id="IPR049830">
    <property type="entry name" value="HndD"/>
</dbReference>
<dbReference type="RefSeq" id="WP_112889392.1">
    <property type="nucleotide sequence ID" value="NZ_CP068103.1"/>
</dbReference>
<dbReference type="InterPro" id="IPR017900">
    <property type="entry name" value="4Fe4S_Fe_S_CS"/>
</dbReference>
<name>A0A2X1XZ44_9FIRM</name>
<dbReference type="Gene3D" id="4.10.260.20">
    <property type="entry name" value="Iron hydrogenase, small subunit"/>
    <property type="match status" value="1"/>
</dbReference>
<dbReference type="InterPro" id="IPR001041">
    <property type="entry name" value="2Fe-2S_ferredoxin-type"/>
</dbReference>
<feature type="domain" description="2Fe-2S ferredoxin-type" evidence="6">
    <location>
        <begin position="1"/>
        <end position="83"/>
    </location>
</feature>
<dbReference type="NCBIfam" id="NF040763">
    <property type="entry name" value="FeFe_hydrog_A6"/>
    <property type="match status" value="1"/>
</dbReference>
<dbReference type="InterPro" id="IPR003149">
    <property type="entry name" value="Fe_hydrogenase_ssu"/>
</dbReference>
<accession>A0A2X1XZ44</accession>
<evidence type="ECO:0000256" key="1">
    <source>
        <dbReference type="ARBA" id="ARBA00022485"/>
    </source>
</evidence>
<dbReference type="GO" id="GO:0051539">
    <property type="term" value="F:4 iron, 4 sulfur cluster binding"/>
    <property type="evidence" value="ECO:0007669"/>
    <property type="project" value="UniProtKB-KW"/>
</dbReference>
<evidence type="ECO:0000256" key="4">
    <source>
        <dbReference type="ARBA" id="ARBA00023004"/>
    </source>
</evidence>
<organism evidence="9 10">
    <name type="scientific">Peptoniphilus harei</name>
    <dbReference type="NCBI Taxonomy" id="54005"/>
    <lineage>
        <taxon>Bacteria</taxon>
        <taxon>Bacillati</taxon>
        <taxon>Bacillota</taxon>
        <taxon>Tissierellia</taxon>
        <taxon>Tissierellales</taxon>
        <taxon>Peptoniphilaceae</taxon>
        <taxon>Peptoniphilus</taxon>
    </lineage>
</organism>
<keyword evidence="9" id="KW-0560">Oxidoreductase</keyword>
<dbReference type="InterPro" id="IPR009016">
    <property type="entry name" value="Fe_hydrogenase"/>
</dbReference>
<dbReference type="SMART" id="SM00929">
    <property type="entry name" value="NADH-G_4Fe-4S_3"/>
    <property type="match status" value="1"/>
</dbReference>
<protein>
    <submittedName>
        <fullName evidence="9">Iron hydrogenase 1</fullName>
        <ecNumber evidence="9">1.12.7.2</ecNumber>
    </submittedName>
</protein>
<dbReference type="Gene3D" id="3.40.950.10">
    <property type="entry name" value="Fe-only Hydrogenase (Larger Subunit), Chain L, domain 3"/>
    <property type="match status" value="1"/>
</dbReference>
<evidence type="ECO:0000256" key="2">
    <source>
        <dbReference type="ARBA" id="ARBA00022723"/>
    </source>
</evidence>
<feature type="domain" description="4Fe-4S His(Cys)3-ligated-type" evidence="8">
    <location>
        <begin position="83"/>
        <end position="122"/>
    </location>
</feature>
<sequence length="578" mass="63766">MINCVINDKKLQVKEGSTILEAAKEVGIEIPTLCHMKLPNFNYENMPSSCRICMVEVIGRPKLCTACSEEITEGMVIKTDTVKAVEARRINLELLLSNHPKDCLVCPKNLNCELQALAEKMGIREIAYKGDKAGHKVDSSSDSIYRNPNKCIMCRRCETMCNEVQTVGTLGGLNRGFDAIVSPAFNLPLADSSCTFCGQCVAVCPTGAIVEVDATARVFKEIKNPRKHLVVQVAPSIRVAIGELFGMEPGQVTTGKLVTALRKLGFDTVFDTDFSADLTVMEEASELVDRIQNDKTMPILTSCCPAWVRFIEMNYPDMLDIPSSCKSPQMMMGSMVKTYYAEKTGIPAKDIVMVSVMPCTAKKAEADRAELGSNDMKDVDYVLSTRELGRMINLYGIDFEGLEEGEFDQIMGESSGAGTIFGTTGGVIEAAIRTASEWLTGEELEKIEFQELRGLKGIRSAEVAIGDMHLRVGIAHGLGNARRLLDGIKDGTYNFDAIEIMACPGGCIGGGGQPYHHGKEEVLLKRQRALYEIDKNKEIRKAHENPMIKKIYKDYLGRPYGERAHNLLHTKYQAREKI</sequence>
<evidence type="ECO:0000256" key="3">
    <source>
        <dbReference type="ARBA" id="ARBA00022737"/>
    </source>
</evidence>
<dbReference type="Gene3D" id="3.10.20.740">
    <property type="match status" value="1"/>
</dbReference>
<dbReference type="SUPFAM" id="SSF54292">
    <property type="entry name" value="2Fe-2S ferredoxin-like"/>
    <property type="match status" value="1"/>
</dbReference>
<feature type="domain" description="4Fe-4S ferredoxin-type" evidence="7">
    <location>
        <begin position="186"/>
        <end position="214"/>
    </location>
</feature>
<evidence type="ECO:0000256" key="5">
    <source>
        <dbReference type="ARBA" id="ARBA00023014"/>
    </source>
</evidence>
<reference evidence="9 10" key="1">
    <citation type="submission" date="2018-06" db="EMBL/GenBank/DDBJ databases">
        <authorList>
            <consortium name="Pathogen Informatics"/>
            <person name="Doyle S."/>
        </authorList>
    </citation>
    <scope>NUCLEOTIDE SEQUENCE [LARGE SCALE GENOMIC DNA]</scope>
    <source>
        <strain evidence="9 10">NCTC13076</strain>
    </source>
</reference>
<dbReference type="AlphaFoldDB" id="A0A2X1XZ44"/>
<keyword evidence="5" id="KW-0411">Iron-sulfur</keyword>
<dbReference type="PROSITE" id="PS00198">
    <property type="entry name" value="4FE4S_FER_1"/>
    <property type="match status" value="1"/>
</dbReference>
<dbReference type="InterPro" id="IPR017896">
    <property type="entry name" value="4Fe4S_Fe-S-bd"/>
</dbReference>
<dbReference type="FunFam" id="3.30.70.20:FF:000035">
    <property type="entry name" value="Iron hydrogenase 1"/>
    <property type="match status" value="1"/>
</dbReference>
<keyword evidence="4" id="KW-0408">Iron</keyword>